<name>A0A2P6QFK1_ROSCH</name>
<comment type="caution">
    <text evidence="1">The sequence shown here is derived from an EMBL/GenBank/DDBJ whole genome shotgun (WGS) entry which is preliminary data.</text>
</comment>
<dbReference type="Gramene" id="PRQ32965">
    <property type="protein sequence ID" value="PRQ32965"/>
    <property type="gene ID" value="RchiOBHm_Chr5g0052241"/>
</dbReference>
<gene>
    <name evidence="1" type="ORF">RchiOBHm_Chr5g0052241</name>
</gene>
<reference evidence="1 2" key="1">
    <citation type="journal article" date="2018" name="Nat. Genet.">
        <title>The Rosa genome provides new insights in the design of modern roses.</title>
        <authorList>
            <person name="Bendahmane M."/>
        </authorList>
    </citation>
    <scope>NUCLEOTIDE SEQUENCE [LARGE SCALE GENOMIC DNA]</scope>
    <source>
        <strain evidence="2">cv. Old Blush</strain>
    </source>
</reference>
<keyword evidence="2" id="KW-1185">Reference proteome</keyword>
<proteinExistence type="predicted"/>
<dbReference type="EMBL" id="PDCK01000043">
    <property type="protein sequence ID" value="PRQ32965.1"/>
    <property type="molecule type" value="Genomic_DNA"/>
</dbReference>
<evidence type="ECO:0000313" key="1">
    <source>
        <dbReference type="EMBL" id="PRQ32965.1"/>
    </source>
</evidence>
<dbReference type="Proteomes" id="UP000238479">
    <property type="component" value="Chromosome 5"/>
</dbReference>
<sequence>MFGTLTSPPNDGMCQSEQAIICAPSSAELVDHTAGDLGLDLL</sequence>
<accession>A0A2P6QFK1</accession>
<dbReference type="AlphaFoldDB" id="A0A2P6QFK1"/>
<organism evidence="1 2">
    <name type="scientific">Rosa chinensis</name>
    <name type="common">China rose</name>
    <dbReference type="NCBI Taxonomy" id="74649"/>
    <lineage>
        <taxon>Eukaryota</taxon>
        <taxon>Viridiplantae</taxon>
        <taxon>Streptophyta</taxon>
        <taxon>Embryophyta</taxon>
        <taxon>Tracheophyta</taxon>
        <taxon>Spermatophyta</taxon>
        <taxon>Magnoliopsida</taxon>
        <taxon>eudicotyledons</taxon>
        <taxon>Gunneridae</taxon>
        <taxon>Pentapetalae</taxon>
        <taxon>rosids</taxon>
        <taxon>fabids</taxon>
        <taxon>Rosales</taxon>
        <taxon>Rosaceae</taxon>
        <taxon>Rosoideae</taxon>
        <taxon>Rosoideae incertae sedis</taxon>
        <taxon>Rosa</taxon>
    </lineage>
</organism>
<evidence type="ECO:0000313" key="2">
    <source>
        <dbReference type="Proteomes" id="UP000238479"/>
    </source>
</evidence>
<protein>
    <submittedName>
        <fullName evidence="1">Uncharacterized protein</fullName>
    </submittedName>
</protein>